<dbReference type="Proteomes" id="UP000324800">
    <property type="component" value="Unassembled WGS sequence"/>
</dbReference>
<proteinExistence type="predicted"/>
<evidence type="ECO:0000313" key="1">
    <source>
        <dbReference type="EMBL" id="KAA6385846.1"/>
    </source>
</evidence>
<sequence>MNVDRSCITLPICGYGDRQLYPNAVTGTNRYGDARISINSILNCCIKKIAINAAWNATLYIGDISRMA</sequence>
<protein>
    <submittedName>
        <fullName evidence="1">Uncharacterized protein</fullName>
    </submittedName>
</protein>
<evidence type="ECO:0000313" key="2">
    <source>
        <dbReference type="Proteomes" id="UP000324800"/>
    </source>
</evidence>
<comment type="caution">
    <text evidence="1">The sequence shown here is derived from an EMBL/GenBank/DDBJ whole genome shotgun (WGS) entry which is preliminary data.</text>
</comment>
<dbReference type="AlphaFoldDB" id="A0A5J4VUL6"/>
<name>A0A5J4VUL6_9EUKA</name>
<reference evidence="1 2" key="1">
    <citation type="submission" date="2019-03" db="EMBL/GenBank/DDBJ databases">
        <title>Single cell metagenomics reveals metabolic interactions within the superorganism composed of flagellate Streblomastix strix and complex community of Bacteroidetes bacteria on its surface.</title>
        <authorList>
            <person name="Treitli S.C."/>
            <person name="Kolisko M."/>
            <person name="Husnik F."/>
            <person name="Keeling P."/>
            <person name="Hampl V."/>
        </authorList>
    </citation>
    <scope>NUCLEOTIDE SEQUENCE [LARGE SCALE GENOMIC DNA]</scope>
    <source>
        <strain evidence="1">ST1C</strain>
    </source>
</reference>
<dbReference type="EMBL" id="SNRW01005076">
    <property type="protein sequence ID" value="KAA6385846.1"/>
    <property type="molecule type" value="Genomic_DNA"/>
</dbReference>
<gene>
    <name evidence="1" type="ORF">EZS28_018627</name>
</gene>
<organism evidence="1 2">
    <name type="scientific">Streblomastix strix</name>
    <dbReference type="NCBI Taxonomy" id="222440"/>
    <lineage>
        <taxon>Eukaryota</taxon>
        <taxon>Metamonada</taxon>
        <taxon>Preaxostyla</taxon>
        <taxon>Oxymonadida</taxon>
        <taxon>Streblomastigidae</taxon>
        <taxon>Streblomastix</taxon>
    </lineage>
</organism>
<accession>A0A5J4VUL6</accession>